<evidence type="ECO:0000256" key="3">
    <source>
        <dbReference type="PIRSR" id="PIRSR605511-2"/>
    </source>
</evidence>
<dbReference type="PANTHER" id="PTHR10907:SF47">
    <property type="entry name" value="REGUCALCIN"/>
    <property type="match status" value="1"/>
</dbReference>
<name>A0A1I2JXL9_9BACT</name>
<feature type="active site" description="Proton donor/acceptor" evidence="2">
    <location>
        <position position="214"/>
    </location>
</feature>
<feature type="domain" description="SMP-30/Gluconolactonase/LRE-like region" evidence="4">
    <location>
        <begin position="32"/>
        <end position="273"/>
    </location>
</feature>
<dbReference type="GO" id="GO:0004341">
    <property type="term" value="F:gluconolactonase activity"/>
    <property type="evidence" value="ECO:0007669"/>
    <property type="project" value="TreeGrafter"/>
</dbReference>
<accession>A0A1I2JXL9</accession>
<feature type="binding site" evidence="3">
    <location>
        <position position="119"/>
    </location>
    <ligand>
        <name>substrate</name>
    </ligand>
</feature>
<feature type="binding site" evidence="3">
    <location>
        <position position="214"/>
    </location>
    <ligand>
        <name>a divalent metal cation</name>
        <dbReference type="ChEBI" id="CHEBI:60240"/>
    </ligand>
</feature>
<proteinExistence type="inferred from homology"/>
<keyword evidence="3" id="KW-0479">Metal-binding</keyword>
<feature type="binding site" evidence="3">
    <location>
        <position position="34"/>
    </location>
    <ligand>
        <name>a divalent metal cation</name>
        <dbReference type="ChEBI" id="CHEBI:60240"/>
    </ligand>
</feature>
<dbReference type="GO" id="GO:0019853">
    <property type="term" value="P:L-ascorbic acid biosynthetic process"/>
    <property type="evidence" value="ECO:0007669"/>
    <property type="project" value="TreeGrafter"/>
</dbReference>
<comment type="cofactor">
    <cofactor evidence="3">
        <name>Zn(2+)</name>
        <dbReference type="ChEBI" id="CHEBI:29105"/>
    </cofactor>
    <text evidence="3">Binds 1 divalent metal cation per subunit.</text>
</comment>
<comment type="similarity">
    <text evidence="1">Belongs to the SMP-30/CGR1 family.</text>
</comment>
<evidence type="ECO:0000313" key="5">
    <source>
        <dbReference type="EMBL" id="SFF59585.1"/>
    </source>
</evidence>
<evidence type="ECO:0000259" key="4">
    <source>
        <dbReference type="Pfam" id="PF08450"/>
    </source>
</evidence>
<dbReference type="EMBL" id="FONW01000010">
    <property type="protein sequence ID" value="SFF59585.1"/>
    <property type="molecule type" value="Genomic_DNA"/>
</dbReference>
<dbReference type="InterPro" id="IPR005511">
    <property type="entry name" value="SMP-30"/>
</dbReference>
<dbReference type="PRINTS" id="PR01790">
    <property type="entry name" value="SMP30FAMILY"/>
</dbReference>
<evidence type="ECO:0000313" key="6">
    <source>
        <dbReference type="Proteomes" id="UP000198964"/>
    </source>
</evidence>
<dbReference type="InterPro" id="IPR013658">
    <property type="entry name" value="SGL"/>
</dbReference>
<feature type="binding site" evidence="3">
    <location>
        <position position="164"/>
    </location>
    <ligand>
        <name>a divalent metal cation</name>
        <dbReference type="ChEBI" id="CHEBI:60240"/>
    </ligand>
</feature>
<protein>
    <submittedName>
        <fullName evidence="5">Sugar lactone lactonase YvrE</fullName>
    </submittedName>
</protein>
<keyword evidence="3" id="KW-0862">Zinc</keyword>
<evidence type="ECO:0000256" key="2">
    <source>
        <dbReference type="PIRSR" id="PIRSR605511-1"/>
    </source>
</evidence>
<evidence type="ECO:0000256" key="1">
    <source>
        <dbReference type="ARBA" id="ARBA00008853"/>
    </source>
</evidence>
<dbReference type="STRING" id="655355.SAMN05216283_11068"/>
<dbReference type="PANTHER" id="PTHR10907">
    <property type="entry name" value="REGUCALCIN"/>
    <property type="match status" value="1"/>
</dbReference>
<dbReference type="AlphaFoldDB" id="A0A1I2JXL9"/>
<dbReference type="Gene3D" id="2.120.10.30">
    <property type="entry name" value="TolB, C-terminal domain"/>
    <property type="match status" value="1"/>
</dbReference>
<dbReference type="SUPFAM" id="SSF63829">
    <property type="entry name" value="Calcium-dependent phosphotriesterase"/>
    <property type="match status" value="1"/>
</dbReference>
<dbReference type="Proteomes" id="UP000198964">
    <property type="component" value="Unassembled WGS sequence"/>
</dbReference>
<gene>
    <name evidence="5" type="ORF">SAMN05216283_11068</name>
</gene>
<dbReference type="Pfam" id="PF08450">
    <property type="entry name" value="SGL"/>
    <property type="match status" value="1"/>
</dbReference>
<organism evidence="5 6">
    <name type="scientific">Sunxiuqinia elliptica</name>
    <dbReference type="NCBI Taxonomy" id="655355"/>
    <lineage>
        <taxon>Bacteria</taxon>
        <taxon>Pseudomonadati</taxon>
        <taxon>Bacteroidota</taxon>
        <taxon>Bacteroidia</taxon>
        <taxon>Marinilabiliales</taxon>
        <taxon>Prolixibacteraceae</taxon>
        <taxon>Sunxiuqinia</taxon>
    </lineage>
</organism>
<keyword evidence="6" id="KW-1185">Reference proteome</keyword>
<dbReference type="RefSeq" id="WP_093920934.1">
    <property type="nucleotide sequence ID" value="NZ_FONW01000010.1"/>
</dbReference>
<feature type="binding site" evidence="3">
    <location>
        <position position="117"/>
    </location>
    <ligand>
        <name>substrate</name>
    </ligand>
</feature>
<dbReference type="GO" id="GO:0005509">
    <property type="term" value="F:calcium ion binding"/>
    <property type="evidence" value="ECO:0007669"/>
    <property type="project" value="TreeGrafter"/>
</dbReference>
<dbReference type="InterPro" id="IPR011042">
    <property type="entry name" value="6-blade_b-propeller_TolB-like"/>
</dbReference>
<reference evidence="5 6" key="1">
    <citation type="submission" date="2016-10" db="EMBL/GenBank/DDBJ databases">
        <authorList>
            <person name="de Groot N.N."/>
        </authorList>
    </citation>
    <scope>NUCLEOTIDE SEQUENCE [LARGE SCALE GENOMIC DNA]</scope>
    <source>
        <strain evidence="5 6">CGMCC 1.9156</strain>
    </source>
</reference>
<sequence>MKLLLLLSTLLITNLLMGQKVELVENTPVAILGEGTVWHPFEKVLYWVDITGEKLHRYDPVKKENKTYPTGSMIGTVVPAAGEFTVLLALETGIYGMAVDGVLHPLTDYPNELQGNRFNDGKCDSAGRFWVGTMNKKVVKEAGNLYVFDGQALTVKQAGVTISNGIVWSSDGQTMYYIDTAEQCIFAYDFKQATGELSNRRIAINVPDELGAPDGMTIDSEGMLWVAHWGGHAVIQWNPNTGEQLRVIDVPAPHVTSCAFGGADLNTLFISTAKEGLSEEQLQAYPLSGSLFQIALDVQGLPAGVYR</sequence>